<evidence type="ECO:0000256" key="1">
    <source>
        <dbReference type="SAM" id="SignalP"/>
    </source>
</evidence>
<sequence>MIKKFILSGCLLFSLVSFAQQGTSSPYSYFGIGDVRYKGTAEMRSMAGIGVEQDSIHLNLDNPASFANLKLTVLSVGGSYATNKLKTSTQSASTQRSTLDYLAVGLPMGKLGFGFGLIPYSSVGYKVESIATDVSQNSKRFDGTGGLNKVFLGVGYKITPSLSLGADMHYNFGKIETSSLEFLSTIPVGTREMNSAVLSGFNFNAGLMYQTKISTKMNLYSSLNYSLESTITSNNTSNIATVLIDGDFNTSVVDAADDVVQTASMITPSKLTFGLGFGESKKWMLGAQFSSRNAAQWGNTYNSFSNLSFEKYQKISLGGYFIPNYNSFTSYTKRLVYRGGFKFEKTGLVINSQSINDVGLTLGIGFPVTGSFSNVNLGFELGKKGTTTTNLVQENYANFSLSLSLNDKWFEKRKFN</sequence>
<name>A0ABM7V4P5_9FLAO</name>
<accession>A0ABM7V4P5</accession>
<evidence type="ECO:0000313" key="2">
    <source>
        <dbReference type="EMBL" id="BDB54513.1"/>
    </source>
</evidence>
<keyword evidence="1" id="KW-0732">Signal</keyword>
<gene>
    <name evidence="2" type="ORF">GENT5_08180</name>
</gene>
<proteinExistence type="predicted"/>
<dbReference type="EMBL" id="AP025184">
    <property type="protein sequence ID" value="BDB54513.1"/>
    <property type="molecule type" value="Genomic_DNA"/>
</dbReference>
<dbReference type="SUPFAM" id="SSF56935">
    <property type="entry name" value="Porins"/>
    <property type="match status" value="1"/>
</dbReference>
<protein>
    <submittedName>
        <fullName evidence="2">Membrane protein</fullName>
    </submittedName>
</protein>
<feature type="chain" id="PRO_5046332828" evidence="1">
    <location>
        <begin position="20"/>
        <end position="416"/>
    </location>
</feature>
<dbReference type="RefSeq" id="WP_229318248.1">
    <property type="nucleotide sequence ID" value="NZ_AP025184.1"/>
</dbReference>
<organism evidence="2 3">
    <name type="scientific">Flavobacterium ammoniigenes</name>
    <dbReference type="NCBI Taxonomy" id="1751095"/>
    <lineage>
        <taxon>Bacteria</taxon>
        <taxon>Pseudomonadati</taxon>
        <taxon>Bacteroidota</taxon>
        <taxon>Flavobacteriia</taxon>
        <taxon>Flavobacteriales</taxon>
        <taxon>Flavobacteriaceae</taxon>
        <taxon>Flavobacterium</taxon>
    </lineage>
</organism>
<evidence type="ECO:0000313" key="3">
    <source>
        <dbReference type="Proteomes" id="UP001319867"/>
    </source>
</evidence>
<reference evidence="2 3" key="1">
    <citation type="journal article" date="2022" name="Int. J. Syst. Evol. Microbiol.">
        <title>Flavobacterium ammonificans sp. nov. and Flavobacterium ammoniigenes sp. nov., ammonifying bacteria isolated from surface river water.</title>
        <authorList>
            <person name="Watanabe K."/>
            <person name="Kitamura T."/>
            <person name="Ogata Y."/>
            <person name="Shindo C."/>
            <person name="Suda W."/>
        </authorList>
    </citation>
    <scope>NUCLEOTIDE SEQUENCE [LARGE SCALE GENOMIC DNA]</scope>
    <source>
        <strain evidence="2 3">GENT5</strain>
    </source>
</reference>
<reference evidence="2 3" key="2">
    <citation type="journal article" date="2022" name="Microorganisms">
        <title>Complete Genome Sequences of Two Flavobacterium ammonificans Strains and a Flavobacterium ammoniigenes Strain of Ammonifying Bacterioplankton Isolated from Surface River Water.</title>
        <authorList>
            <person name="Suda W."/>
            <person name="Ogata Y."/>
            <person name="Shindo C."/>
            <person name="Watanabe K."/>
        </authorList>
    </citation>
    <scope>NUCLEOTIDE SEQUENCE [LARGE SCALE GENOMIC DNA]</scope>
    <source>
        <strain evidence="2 3">GENT5</strain>
    </source>
</reference>
<dbReference type="Proteomes" id="UP001319867">
    <property type="component" value="Chromosome"/>
</dbReference>
<keyword evidence="3" id="KW-1185">Reference proteome</keyword>
<dbReference type="Gene3D" id="2.40.160.60">
    <property type="entry name" value="Outer membrane protein transport protein (OMPP1/FadL/TodX)"/>
    <property type="match status" value="1"/>
</dbReference>
<feature type="signal peptide" evidence="1">
    <location>
        <begin position="1"/>
        <end position="19"/>
    </location>
</feature>